<evidence type="ECO:0000313" key="3">
    <source>
        <dbReference type="Proteomes" id="UP000618818"/>
    </source>
</evidence>
<comment type="caution">
    <text evidence="2">The sequence shown here is derived from an EMBL/GenBank/DDBJ whole genome shotgun (WGS) entry which is preliminary data.</text>
</comment>
<keyword evidence="1" id="KW-0732">Signal</keyword>
<accession>A0ABR8NF36</accession>
<dbReference type="Gene3D" id="2.60.40.230">
    <property type="entry name" value="Neocarzinostatin-like"/>
    <property type="match status" value="1"/>
</dbReference>
<reference evidence="2 3" key="1">
    <citation type="submission" date="2020-09" db="EMBL/GenBank/DDBJ databases">
        <title>novel species in genus Nocardioides.</title>
        <authorList>
            <person name="Zhang G."/>
        </authorList>
    </citation>
    <scope>NUCLEOTIDE SEQUENCE [LARGE SCALE GENOMIC DNA]</scope>
    <source>
        <strain evidence="2 3">KCTC 39551</strain>
    </source>
</reference>
<sequence length="557" mass="54945">MTTVVAGGLAVLGAAPASAATPTGGCWVYSPTTPSNIEDTVPASQTSSTLAPWANPGPADYTLTSSGSNAVGGTRNFSMTFNEGPTNGGPPASGTVYYYFSVNGTNLPAISKAFSAGGAAPIPGDTINGSYNITAAGTQNIVLRKVYYDIPSFLTRVACNGQATGVRINPSGGVNPATTPVDTNITTSFTAVNAPAASITAVSNQTVTTHARRNDVISFSVTDFTDGSASAQLCDSAGNNCDTGTSSFTVTGGAGTGTLNVGASPTTGSRRLKVTSGADTRLVPITILANVTFNITATGNNVTFSGSNWDPNQSVSVGGYLAPPPIPPNPTSDAPTTVTADSTGAITGSFTVSAGQSTVTAFIGASRIHANGPPPTVLFASQSFGDACVAKVGTATTGSCSLVETVNLTVNAGDLKMSKVSGPVVMSAVTLDGTATTSSGSLQDVTVKDYRGGTLGWSLVGRFSGLSNGGFSITPDKLTWAPTCTAGGNNNDTVTAGAGGAFADSATALPLCSVVAGGFGADGTSGGDTVADAGLTLAVAANQAAGSYTGTITLTLS</sequence>
<dbReference type="RefSeq" id="WP_191196582.1">
    <property type="nucleotide sequence ID" value="NZ_JACXYZ010000003.1"/>
</dbReference>
<gene>
    <name evidence="2" type="ORF">IEZ26_19140</name>
</gene>
<evidence type="ECO:0000256" key="1">
    <source>
        <dbReference type="SAM" id="SignalP"/>
    </source>
</evidence>
<dbReference type="Proteomes" id="UP000618818">
    <property type="component" value="Unassembled WGS sequence"/>
</dbReference>
<evidence type="ECO:0000313" key="2">
    <source>
        <dbReference type="EMBL" id="MBD3926743.1"/>
    </source>
</evidence>
<dbReference type="EMBL" id="JACXYZ010000003">
    <property type="protein sequence ID" value="MBD3926743.1"/>
    <property type="molecule type" value="Genomic_DNA"/>
</dbReference>
<feature type="chain" id="PRO_5047366555" description="WxL domain-containing protein" evidence="1">
    <location>
        <begin position="20"/>
        <end position="557"/>
    </location>
</feature>
<organism evidence="2 3">
    <name type="scientific">Nocardioides cavernae</name>
    <dbReference type="NCBI Taxonomy" id="1921566"/>
    <lineage>
        <taxon>Bacteria</taxon>
        <taxon>Bacillati</taxon>
        <taxon>Actinomycetota</taxon>
        <taxon>Actinomycetes</taxon>
        <taxon>Propionibacteriales</taxon>
        <taxon>Nocardioidaceae</taxon>
        <taxon>Nocardioides</taxon>
    </lineage>
</organism>
<name>A0ABR8NF36_9ACTN</name>
<evidence type="ECO:0008006" key="4">
    <source>
        <dbReference type="Google" id="ProtNLM"/>
    </source>
</evidence>
<feature type="signal peptide" evidence="1">
    <location>
        <begin position="1"/>
        <end position="19"/>
    </location>
</feature>
<keyword evidence="3" id="KW-1185">Reference proteome</keyword>
<protein>
    <recommendedName>
        <fullName evidence="4">WxL domain-containing protein</fullName>
    </recommendedName>
</protein>
<proteinExistence type="predicted"/>